<accession>A0A6G7XFF6</accession>
<dbReference type="KEGG" id="lvi:G7068_08790"/>
<feature type="transmembrane region" description="Helical" evidence="7">
    <location>
        <begin position="116"/>
        <end position="132"/>
    </location>
</feature>
<evidence type="ECO:0000256" key="4">
    <source>
        <dbReference type="ARBA" id="ARBA00022692"/>
    </source>
</evidence>
<feature type="transmembrane region" description="Helical" evidence="7">
    <location>
        <begin position="197"/>
        <end position="216"/>
    </location>
</feature>
<dbReference type="Proteomes" id="UP000502677">
    <property type="component" value="Chromosome"/>
</dbReference>
<feature type="transmembrane region" description="Helical" evidence="7">
    <location>
        <begin position="228"/>
        <end position="249"/>
    </location>
</feature>
<sequence length="278" mass="28889">MNARISGMLFAVSSSVSNQVGAGMGALVFPAIGPLGVVAVRQFVTAIVFVCLARPKWRQLTRRDWAYAGALGVALGAMSAGTYGAINQIGLGLAVTIEFLGPLGVAIAMLRRRIDLFAIVAALVGVVLLVQPGPTSNYLGVAYAGIGALGWASYILLNRTLGARLNGLEGPAVASVVSAVLWIPVAVFWFTAHPPPLWAIGVAMVCAIFSSLLPFASDLAALRRVSAGIFGILTSLNPVWAALIGWLVLGQLLEPLEWTGLALVVGSNALVMATSSRR</sequence>
<dbReference type="Pfam" id="PF00892">
    <property type="entry name" value="EamA"/>
    <property type="match status" value="1"/>
</dbReference>
<dbReference type="PANTHER" id="PTHR42920:SF5">
    <property type="entry name" value="EAMA DOMAIN-CONTAINING PROTEIN"/>
    <property type="match status" value="1"/>
</dbReference>
<dbReference type="SUPFAM" id="SSF103481">
    <property type="entry name" value="Multidrug resistance efflux transporter EmrE"/>
    <property type="match status" value="2"/>
</dbReference>
<evidence type="ECO:0000256" key="2">
    <source>
        <dbReference type="ARBA" id="ARBA00007362"/>
    </source>
</evidence>
<feature type="transmembrane region" description="Helical" evidence="7">
    <location>
        <begin position="89"/>
        <end position="109"/>
    </location>
</feature>
<gene>
    <name evidence="9" type="ORF">G7068_08790</name>
</gene>
<keyword evidence="3" id="KW-1003">Cell membrane</keyword>
<dbReference type="InterPro" id="IPR037185">
    <property type="entry name" value="EmrE-like"/>
</dbReference>
<evidence type="ECO:0000256" key="6">
    <source>
        <dbReference type="ARBA" id="ARBA00023136"/>
    </source>
</evidence>
<feature type="domain" description="EamA" evidence="8">
    <location>
        <begin position="139"/>
        <end position="271"/>
    </location>
</feature>
<feature type="transmembrane region" description="Helical" evidence="7">
    <location>
        <begin position="169"/>
        <end position="191"/>
    </location>
</feature>
<evidence type="ECO:0000256" key="3">
    <source>
        <dbReference type="ARBA" id="ARBA00022475"/>
    </source>
</evidence>
<dbReference type="AlphaFoldDB" id="A0A6G7XFF6"/>
<feature type="transmembrane region" description="Helical" evidence="7">
    <location>
        <begin position="27"/>
        <end position="53"/>
    </location>
</feature>
<dbReference type="GO" id="GO:0005886">
    <property type="term" value="C:plasma membrane"/>
    <property type="evidence" value="ECO:0007669"/>
    <property type="project" value="UniProtKB-SubCell"/>
</dbReference>
<evidence type="ECO:0000313" key="10">
    <source>
        <dbReference type="Proteomes" id="UP000502677"/>
    </source>
</evidence>
<comment type="subcellular location">
    <subcellularLocation>
        <location evidence="1">Cell membrane</location>
        <topology evidence="1">Multi-pass membrane protein</topology>
    </subcellularLocation>
</comment>
<reference evidence="9 10" key="1">
    <citation type="submission" date="2020-03" db="EMBL/GenBank/DDBJ databases">
        <title>Leucobacter sp. nov., isolated from beetles.</title>
        <authorList>
            <person name="Hyun D.-W."/>
            <person name="Bae J.-W."/>
        </authorList>
    </citation>
    <scope>NUCLEOTIDE SEQUENCE [LARGE SCALE GENOMIC DNA]</scope>
    <source>
        <strain evidence="9 10">HDW9C</strain>
    </source>
</reference>
<feature type="transmembrane region" description="Helical" evidence="7">
    <location>
        <begin position="65"/>
        <end position="83"/>
    </location>
</feature>
<evidence type="ECO:0000313" key="9">
    <source>
        <dbReference type="EMBL" id="QIK63283.1"/>
    </source>
</evidence>
<evidence type="ECO:0000256" key="5">
    <source>
        <dbReference type="ARBA" id="ARBA00022989"/>
    </source>
</evidence>
<protein>
    <submittedName>
        <fullName evidence="9">EamA family transporter</fullName>
    </submittedName>
</protein>
<keyword evidence="5 7" id="KW-1133">Transmembrane helix</keyword>
<feature type="transmembrane region" description="Helical" evidence="7">
    <location>
        <begin position="255"/>
        <end position="273"/>
    </location>
</feature>
<feature type="transmembrane region" description="Helical" evidence="7">
    <location>
        <begin position="138"/>
        <end position="157"/>
    </location>
</feature>
<organism evidence="9 10">
    <name type="scientific">Leucobacter viscericola</name>
    <dbReference type="NCBI Taxonomy" id="2714935"/>
    <lineage>
        <taxon>Bacteria</taxon>
        <taxon>Bacillati</taxon>
        <taxon>Actinomycetota</taxon>
        <taxon>Actinomycetes</taxon>
        <taxon>Micrococcales</taxon>
        <taxon>Microbacteriaceae</taxon>
        <taxon>Leucobacter</taxon>
    </lineage>
</organism>
<name>A0A6G7XFF6_9MICO</name>
<dbReference type="InterPro" id="IPR051258">
    <property type="entry name" value="Diverse_Substrate_Transporter"/>
</dbReference>
<keyword evidence="10" id="KW-1185">Reference proteome</keyword>
<proteinExistence type="inferred from homology"/>
<evidence type="ECO:0000256" key="7">
    <source>
        <dbReference type="SAM" id="Phobius"/>
    </source>
</evidence>
<keyword evidence="6 7" id="KW-0472">Membrane</keyword>
<dbReference type="InterPro" id="IPR000620">
    <property type="entry name" value="EamA_dom"/>
</dbReference>
<keyword evidence="4 7" id="KW-0812">Transmembrane</keyword>
<dbReference type="EMBL" id="CP049863">
    <property type="protein sequence ID" value="QIK63283.1"/>
    <property type="molecule type" value="Genomic_DNA"/>
</dbReference>
<dbReference type="PANTHER" id="PTHR42920">
    <property type="entry name" value="OS03G0707200 PROTEIN-RELATED"/>
    <property type="match status" value="1"/>
</dbReference>
<comment type="similarity">
    <text evidence="2">Belongs to the EamA transporter family.</text>
</comment>
<evidence type="ECO:0000256" key="1">
    <source>
        <dbReference type="ARBA" id="ARBA00004651"/>
    </source>
</evidence>
<evidence type="ECO:0000259" key="8">
    <source>
        <dbReference type="Pfam" id="PF00892"/>
    </source>
</evidence>